<organism evidence="1 2">
    <name type="scientific">Coemansia helicoidea</name>
    <dbReference type="NCBI Taxonomy" id="1286919"/>
    <lineage>
        <taxon>Eukaryota</taxon>
        <taxon>Fungi</taxon>
        <taxon>Fungi incertae sedis</taxon>
        <taxon>Zoopagomycota</taxon>
        <taxon>Kickxellomycotina</taxon>
        <taxon>Kickxellomycetes</taxon>
        <taxon>Kickxellales</taxon>
        <taxon>Kickxellaceae</taxon>
        <taxon>Coemansia</taxon>
    </lineage>
</organism>
<dbReference type="Proteomes" id="UP001140087">
    <property type="component" value="Unassembled WGS sequence"/>
</dbReference>
<accession>A0ACC1L311</accession>
<keyword evidence="2" id="KW-1185">Reference proteome</keyword>
<sequence>MLCPFTTQDLASLLRIGEQLYFSSPEIEALLEWELRALRTEQAAQVVADEGPEYIRQLARLPPGEPGSELKPGDVASPATPAQTAFGRRAASTVAEMRSVRLRFTLAAEVSRIAHALEWCHSARTQVRMRVMTHASLMDLMDKAAEFELGEELELCAWLGERKREVVAWSEAAKEIIDSRQRLDLRSVGGLLEKARNIVVEPGNHQELRDLQQKALDLQTRCDAIAERTECTAFVQRPRYSETRALVAACEDLGRFEPSSLALIRSELAKADAWCADMLKMFAHAVPPGATASLKWLEAALEPTQMCLDRVLELTGSSSSTPQDVDDAFCVCLGFEGGMVLRCLHCGDRYHAECLNIDPKDYDGRPLLCPLCNASAQGARLATLEPYPLLARVERAVDECRSLGLIVQALDPLVTILLDGEKLTSVVRHAIKDKGGAAAPPADEAGRRVPLLRLLARALVGLGVDLRQGLLGDLWDEVQRLALDAPDPQAVRGAAVARSLEQAAQLRCERAELARNDAKPSAQPDVKPNSEPELMKLYREELEDLLLAIANPPAAEAERGQGLMVAADAFKPNEENCVCNLRGVDLEAPIIANAPAIQCDTCHEFFHISCAQVPVAAARVIRWHQMRRTLDAEIDAEVPASPDSYMCPGCCLKADAMYAYGEVVLE</sequence>
<dbReference type="EMBL" id="JANBUN010001029">
    <property type="protein sequence ID" value="KAJ2800023.1"/>
    <property type="molecule type" value="Genomic_DNA"/>
</dbReference>
<reference evidence="1" key="1">
    <citation type="submission" date="2022-07" db="EMBL/GenBank/DDBJ databases">
        <title>Phylogenomic reconstructions and comparative analyses of Kickxellomycotina fungi.</title>
        <authorList>
            <person name="Reynolds N.K."/>
            <person name="Stajich J.E."/>
            <person name="Barry K."/>
            <person name="Grigoriev I.V."/>
            <person name="Crous P."/>
            <person name="Smith M.E."/>
        </authorList>
    </citation>
    <scope>NUCLEOTIDE SEQUENCE</scope>
    <source>
        <strain evidence="1">BCRC 34780</strain>
    </source>
</reference>
<proteinExistence type="predicted"/>
<comment type="caution">
    <text evidence="1">The sequence shown here is derived from an EMBL/GenBank/DDBJ whole genome shotgun (WGS) entry which is preliminary data.</text>
</comment>
<protein>
    <submittedName>
        <fullName evidence="1">Uncharacterized protein</fullName>
    </submittedName>
</protein>
<evidence type="ECO:0000313" key="1">
    <source>
        <dbReference type="EMBL" id="KAJ2800023.1"/>
    </source>
</evidence>
<name>A0ACC1L311_9FUNG</name>
<evidence type="ECO:0000313" key="2">
    <source>
        <dbReference type="Proteomes" id="UP001140087"/>
    </source>
</evidence>
<gene>
    <name evidence="1" type="ORF">H4R21_003337</name>
</gene>